<feature type="transmembrane region" description="Helical" evidence="1">
    <location>
        <begin position="117"/>
        <end position="142"/>
    </location>
</feature>
<gene>
    <name evidence="2" type="ORF">IM660_00190</name>
</gene>
<keyword evidence="3" id="KW-1185">Reference proteome</keyword>
<feature type="transmembrane region" description="Helical" evidence="1">
    <location>
        <begin position="53"/>
        <end position="75"/>
    </location>
</feature>
<evidence type="ECO:0000313" key="2">
    <source>
        <dbReference type="EMBL" id="QOR70788.1"/>
    </source>
</evidence>
<dbReference type="Proteomes" id="UP000593758">
    <property type="component" value="Chromosome"/>
</dbReference>
<keyword evidence="1" id="KW-0812">Transmembrane</keyword>
<organism evidence="2 3">
    <name type="scientific">Ruania alkalisoli</name>
    <dbReference type="NCBI Taxonomy" id="2779775"/>
    <lineage>
        <taxon>Bacteria</taxon>
        <taxon>Bacillati</taxon>
        <taxon>Actinomycetota</taxon>
        <taxon>Actinomycetes</taxon>
        <taxon>Micrococcales</taxon>
        <taxon>Ruaniaceae</taxon>
        <taxon>Ruania</taxon>
    </lineage>
</organism>
<feature type="transmembrane region" description="Helical" evidence="1">
    <location>
        <begin position="189"/>
        <end position="206"/>
    </location>
</feature>
<evidence type="ECO:0000256" key="1">
    <source>
        <dbReference type="SAM" id="Phobius"/>
    </source>
</evidence>
<reference evidence="2 3" key="1">
    <citation type="submission" date="2020-10" db="EMBL/GenBank/DDBJ databases">
        <title>Haloactinobacterium sp. RN3S43, a bacterium isolated from saline soil.</title>
        <authorList>
            <person name="Sun J.-Q."/>
        </authorList>
    </citation>
    <scope>NUCLEOTIDE SEQUENCE [LARGE SCALE GENOMIC DNA]</scope>
    <source>
        <strain evidence="2 3">RN3S43</strain>
    </source>
</reference>
<dbReference type="KEGG" id="halt:IM660_00190"/>
<feature type="transmembrane region" description="Helical" evidence="1">
    <location>
        <begin position="149"/>
        <end position="169"/>
    </location>
</feature>
<feature type="transmembrane region" description="Helical" evidence="1">
    <location>
        <begin position="87"/>
        <end position="111"/>
    </location>
</feature>
<proteinExistence type="predicted"/>
<name>A0A7M1ST90_9MICO</name>
<keyword evidence="1" id="KW-1133">Transmembrane helix</keyword>
<dbReference type="EMBL" id="CP063169">
    <property type="protein sequence ID" value="QOR70788.1"/>
    <property type="molecule type" value="Genomic_DNA"/>
</dbReference>
<feature type="transmembrane region" description="Helical" evidence="1">
    <location>
        <begin position="264"/>
        <end position="284"/>
    </location>
</feature>
<feature type="transmembrane region" description="Helical" evidence="1">
    <location>
        <begin position="213"/>
        <end position="234"/>
    </location>
</feature>
<dbReference type="RefSeq" id="WP_193497461.1">
    <property type="nucleotide sequence ID" value="NZ_CP063169.1"/>
</dbReference>
<sequence>MPMWLYPLVGLTSVVVGLLPWLRTGPRLPLQNLWASETSPEQMPLALLPLNQYHLVQLLGMLMTAGLIAGVIARLEPRDRRRRSTGLTALGVLAGMLAAGIQSGLVLAAGLEERSLATVYLAGVLTWATLSALGAVFVLGLIGRGRRGAAAIAVAFAAAPVAAWARMLLLPEPAAATPAVIDVVGSLRWLPAVLVGVALAWCGIRLSAKIAAWVLSLVLLWVMPALLTTIGYAADYRADVGERVGAGLDVLAAAMAPGIAGPPVLVALAIGAAGATAAAVVRWWRRRRT</sequence>
<accession>A0A7M1ST90</accession>
<evidence type="ECO:0000313" key="3">
    <source>
        <dbReference type="Proteomes" id="UP000593758"/>
    </source>
</evidence>
<protein>
    <submittedName>
        <fullName evidence="2">Uncharacterized protein</fullName>
    </submittedName>
</protein>
<keyword evidence="1" id="KW-0472">Membrane</keyword>
<dbReference type="AlphaFoldDB" id="A0A7M1ST90"/>